<dbReference type="InterPro" id="IPR032092">
    <property type="entry name" value="PilW"/>
</dbReference>
<feature type="transmembrane region" description="Helical" evidence="1">
    <location>
        <begin position="12"/>
        <end position="33"/>
    </location>
</feature>
<proteinExistence type="predicted"/>
<evidence type="ECO:0000313" key="2">
    <source>
        <dbReference type="EMBL" id="MFC3701503.1"/>
    </source>
</evidence>
<comment type="caution">
    <text evidence="2">The sequence shown here is derived from an EMBL/GenBank/DDBJ whole genome shotgun (WGS) entry which is preliminary data.</text>
</comment>
<evidence type="ECO:0000313" key="3">
    <source>
        <dbReference type="Proteomes" id="UP001595710"/>
    </source>
</evidence>
<protein>
    <submittedName>
        <fullName evidence="2">PilW family protein</fullName>
    </submittedName>
</protein>
<keyword evidence="3" id="KW-1185">Reference proteome</keyword>
<dbReference type="Pfam" id="PF16074">
    <property type="entry name" value="PilW"/>
    <property type="match status" value="1"/>
</dbReference>
<dbReference type="Proteomes" id="UP001595710">
    <property type="component" value="Unassembled WGS sequence"/>
</dbReference>
<gene>
    <name evidence="2" type="ORF">ACFOND_07645</name>
</gene>
<reference evidence="3" key="1">
    <citation type="journal article" date="2019" name="Int. J. Syst. Evol. Microbiol.">
        <title>The Global Catalogue of Microorganisms (GCM) 10K type strain sequencing project: providing services to taxonomists for standard genome sequencing and annotation.</title>
        <authorList>
            <consortium name="The Broad Institute Genomics Platform"/>
            <consortium name="The Broad Institute Genome Sequencing Center for Infectious Disease"/>
            <person name="Wu L."/>
            <person name="Ma J."/>
        </authorList>
    </citation>
    <scope>NUCLEOTIDE SEQUENCE [LARGE SCALE GENOMIC DNA]</scope>
    <source>
        <strain evidence="3">CECT 8288</strain>
    </source>
</reference>
<organism evidence="2 3">
    <name type="scientific">Reinekea marina</name>
    <dbReference type="NCBI Taxonomy" id="1310421"/>
    <lineage>
        <taxon>Bacteria</taxon>
        <taxon>Pseudomonadati</taxon>
        <taxon>Pseudomonadota</taxon>
        <taxon>Gammaproteobacteria</taxon>
        <taxon>Oceanospirillales</taxon>
        <taxon>Saccharospirillaceae</taxon>
        <taxon>Reinekea</taxon>
    </lineage>
</organism>
<name>A0ABV7WTT9_9GAMM</name>
<dbReference type="Pfam" id="PF07963">
    <property type="entry name" value="N_methyl"/>
    <property type="match status" value="1"/>
</dbReference>
<dbReference type="InterPro" id="IPR012902">
    <property type="entry name" value="N_methyl_site"/>
</dbReference>
<accession>A0ABV7WTT9</accession>
<dbReference type="EMBL" id="JBHRYN010000009">
    <property type="protein sequence ID" value="MFC3701503.1"/>
    <property type="molecule type" value="Genomic_DNA"/>
</dbReference>
<dbReference type="PROSITE" id="PS00409">
    <property type="entry name" value="PROKAR_NTER_METHYL"/>
    <property type="match status" value="1"/>
</dbReference>
<dbReference type="RefSeq" id="WP_290280802.1">
    <property type="nucleotide sequence ID" value="NZ_JAUFQI010000001.1"/>
</dbReference>
<keyword evidence="1" id="KW-0472">Membrane</keyword>
<sequence length="325" mass="35359">MNRIKQAGLTLVELLIAVALSAVIIIGLTQVFLSNREAFNLSESMARVQENGRFAMNVITEAIRSSGNYGCIPWYSPEIDNIHRQVTNNEINSFNAVTTVTQEGAGVVNGINAPDQLDVLRIVGDPVPIQSIDYATNLITTDWAIDDVAENDLLLVSNCLVGDYIRAGANTAGTIIEDGTGNLREGLYDRADQENTVVKVERLSFSVDAEGDLNLTTNLGSPNAPPVTELVGGIENLQFRYGVDLDDNFVPDYIDDYANIPAADRANIIAIEVNLLVGSLVNDASVVNVVSEPQTFNFAGGVFQAPDRRLYRPFQTLVTIRNRVK</sequence>
<evidence type="ECO:0000256" key="1">
    <source>
        <dbReference type="SAM" id="Phobius"/>
    </source>
</evidence>
<keyword evidence="1" id="KW-1133">Transmembrane helix</keyword>
<keyword evidence="1" id="KW-0812">Transmembrane</keyword>